<reference evidence="5 6" key="1">
    <citation type="submission" date="2024-04" db="EMBL/GenBank/DDBJ databases">
        <authorList>
            <consortium name="Genoscope - CEA"/>
            <person name="William W."/>
        </authorList>
    </citation>
    <scope>NUCLEOTIDE SEQUENCE [LARGE SCALE GENOMIC DNA]</scope>
</reference>
<evidence type="ECO:0000256" key="1">
    <source>
        <dbReference type="ARBA" id="ARBA00009500"/>
    </source>
</evidence>
<dbReference type="InterPro" id="IPR042185">
    <property type="entry name" value="Serpin_sf_2"/>
</dbReference>
<evidence type="ECO:0000256" key="2">
    <source>
        <dbReference type="RuleBase" id="RU000411"/>
    </source>
</evidence>
<dbReference type="GO" id="GO:0005615">
    <property type="term" value="C:extracellular space"/>
    <property type="evidence" value="ECO:0007669"/>
    <property type="project" value="InterPro"/>
</dbReference>
<dbReference type="SMART" id="SM00093">
    <property type="entry name" value="SERPIN"/>
    <property type="match status" value="1"/>
</dbReference>
<evidence type="ECO:0000313" key="5">
    <source>
        <dbReference type="EMBL" id="CAL1539859.1"/>
    </source>
</evidence>
<dbReference type="AlphaFoldDB" id="A0AAV2I014"/>
<dbReference type="Pfam" id="PF00079">
    <property type="entry name" value="Serpin"/>
    <property type="match status" value="1"/>
</dbReference>
<comment type="caution">
    <text evidence="5">The sequence shown here is derived from an EMBL/GenBank/DDBJ whole genome shotgun (WGS) entry which is preliminary data.</text>
</comment>
<keyword evidence="3" id="KW-0732">Signal</keyword>
<dbReference type="Proteomes" id="UP001497497">
    <property type="component" value="Unassembled WGS sequence"/>
</dbReference>
<organism evidence="5 6">
    <name type="scientific">Lymnaea stagnalis</name>
    <name type="common">Great pond snail</name>
    <name type="synonym">Helix stagnalis</name>
    <dbReference type="NCBI Taxonomy" id="6523"/>
    <lineage>
        <taxon>Eukaryota</taxon>
        <taxon>Metazoa</taxon>
        <taxon>Spiralia</taxon>
        <taxon>Lophotrochozoa</taxon>
        <taxon>Mollusca</taxon>
        <taxon>Gastropoda</taxon>
        <taxon>Heterobranchia</taxon>
        <taxon>Euthyneura</taxon>
        <taxon>Panpulmonata</taxon>
        <taxon>Hygrophila</taxon>
        <taxon>Lymnaeoidea</taxon>
        <taxon>Lymnaeidae</taxon>
        <taxon>Lymnaea</taxon>
    </lineage>
</organism>
<dbReference type="InterPro" id="IPR000215">
    <property type="entry name" value="Serpin_fam"/>
</dbReference>
<dbReference type="PANTHER" id="PTHR11461:SF211">
    <property type="entry name" value="GH10112P-RELATED"/>
    <property type="match status" value="1"/>
</dbReference>
<keyword evidence="6" id="KW-1185">Reference proteome</keyword>
<accession>A0AAV2I014</accession>
<dbReference type="PANTHER" id="PTHR11461">
    <property type="entry name" value="SERINE PROTEASE INHIBITOR, SERPIN"/>
    <property type="match status" value="1"/>
</dbReference>
<sequence length="409" mass="44902">MWIELTFVLALTLSSLPQILTGPTSLSSVKALTRASNQFSQKLYAQVALNRSISVYSPFSLHACLSMAYLGARTSTADQMKRTLQLIRVAAPHAAYKDLIKSLNAVPRVNVLIANGIWVNPNYPVKMQYQNVIVRQYFAEIDTIDLTAAGGPETPINSFVAEKTYNKIPDMLGPDSITNDTSSVLVSVLLFNATWNTPFDESLTTKGDFTRADGLNVQVDLMHQTTDLEFKQSAVENVDVVRLPFANQRLAFFVALPQTNSGLSALETMMASENTDIDVLFTGMSKVKVHLYLPRFRILASMSLKNALSKMGMPNAFQPVANFSGISVEPLVISDVFQRAVFEIRESGTAAAAVASSSLNAVTSLHVTDPPIVVRVDHQFMFFVRDDLSNQILFQGHVSDPSVSNLDIQ</sequence>
<feature type="signal peptide" evidence="3">
    <location>
        <begin position="1"/>
        <end position="21"/>
    </location>
</feature>
<protein>
    <recommendedName>
        <fullName evidence="4">Serpin domain-containing protein</fullName>
    </recommendedName>
</protein>
<dbReference type="EMBL" id="CAXITT010000358">
    <property type="protein sequence ID" value="CAL1539859.1"/>
    <property type="molecule type" value="Genomic_DNA"/>
</dbReference>
<evidence type="ECO:0000259" key="4">
    <source>
        <dbReference type="SMART" id="SM00093"/>
    </source>
</evidence>
<dbReference type="Gene3D" id="3.30.497.10">
    <property type="entry name" value="Antithrombin, subunit I, domain 2"/>
    <property type="match status" value="1"/>
</dbReference>
<proteinExistence type="inferred from homology"/>
<dbReference type="InterPro" id="IPR042178">
    <property type="entry name" value="Serpin_sf_1"/>
</dbReference>
<gene>
    <name evidence="5" type="ORF">GSLYS_00013592001</name>
</gene>
<evidence type="ECO:0000313" key="6">
    <source>
        <dbReference type="Proteomes" id="UP001497497"/>
    </source>
</evidence>
<name>A0AAV2I014_LYMST</name>
<dbReference type="SUPFAM" id="SSF56574">
    <property type="entry name" value="Serpins"/>
    <property type="match status" value="1"/>
</dbReference>
<dbReference type="GO" id="GO:0004867">
    <property type="term" value="F:serine-type endopeptidase inhibitor activity"/>
    <property type="evidence" value="ECO:0007669"/>
    <property type="project" value="InterPro"/>
</dbReference>
<dbReference type="InterPro" id="IPR023796">
    <property type="entry name" value="Serpin_dom"/>
</dbReference>
<evidence type="ECO:0000256" key="3">
    <source>
        <dbReference type="SAM" id="SignalP"/>
    </source>
</evidence>
<comment type="similarity">
    <text evidence="1 2">Belongs to the serpin family.</text>
</comment>
<feature type="chain" id="PRO_5043920656" description="Serpin domain-containing protein" evidence="3">
    <location>
        <begin position="22"/>
        <end position="409"/>
    </location>
</feature>
<dbReference type="InterPro" id="IPR036186">
    <property type="entry name" value="Serpin_sf"/>
</dbReference>
<feature type="domain" description="Serpin" evidence="4">
    <location>
        <begin position="41"/>
        <end position="401"/>
    </location>
</feature>
<dbReference type="Gene3D" id="2.30.39.10">
    <property type="entry name" value="Alpha-1-antitrypsin, domain 1"/>
    <property type="match status" value="1"/>
</dbReference>